<protein>
    <recommendedName>
        <fullName evidence="4">Clustered mitochondria protein homolog</fullName>
    </recommendedName>
    <alternativeName>
        <fullName evidence="4">Protein TIF31 homolog</fullName>
    </alternativeName>
</protein>
<feature type="compositionally biased region" description="Polar residues" evidence="5">
    <location>
        <begin position="22"/>
        <end position="35"/>
    </location>
</feature>
<dbReference type="InterPro" id="IPR007967">
    <property type="entry name" value="GSKIP_dom"/>
</dbReference>
<dbReference type="CDD" id="cd15466">
    <property type="entry name" value="CLU-central"/>
    <property type="match status" value="1"/>
</dbReference>
<keyword evidence="2" id="KW-0677">Repeat</keyword>
<dbReference type="GO" id="GO:0007005">
    <property type="term" value="P:mitochondrion organization"/>
    <property type="evidence" value="ECO:0007669"/>
    <property type="project" value="UniProtKB-UniRule"/>
</dbReference>
<dbReference type="Proteomes" id="UP000030678">
    <property type="component" value="Unassembled WGS sequence"/>
</dbReference>
<feature type="compositionally biased region" description="Basic and acidic residues" evidence="5">
    <location>
        <begin position="645"/>
        <end position="660"/>
    </location>
</feature>
<dbReference type="OrthoDB" id="1414216at2759"/>
<evidence type="ECO:0000256" key="4">
    <source>
        <dbReference type="HAMAP-Rule" id="MF_03013"/>
    </source>
</evidence>
<feature type="region of interest" description="Disordered" evidence="5">
    <location>
        <begin position="1246"/>
        <end position="1327"/>
    </location>
</feature>
<dbReference type="InterPro" id="IPR025697">
    <property type="entry name" value="CLU_dom"/>
</dbReference>
<dbReference type="VEuPathDB" id="FungiDB:G647_00763"/>
<dbReference type="InterPro" id="IPR023231">
    <property type="entry name" value="GSKIP_dom_sf"/>
</dbReference>
<evidence type="ECO:0000313" key="7">
    <source>
        <dbReference type="EMBL" id="ETI28314.1"/>
    </source>
</evidence>
<keyword evidence="4" id="KW-0694">RNA-binding</keyword>
<feature type="region of interest" description="Disordered" evidence="5">
    <location>
        <begin position="632"/>
        <end position="691"/>
    </location>
</feature>
<feature type="compositionally biased region" description="Basic and acidic residues" evidence="5">
    <location>
        <begin position="670"/>
        <end position="681"/>
    </location>
</feature>
<dbReference type="Pfam" id="PF12807">
    <property type="entry name" value="eIF3_p135"/>
    <property type="match status" value="1"/>
</dbReference>
<feature type="region of interest" description="Disordered" evidence="5">
    <location>
        <begin position="708"/>
        <end position="728"/>
    </location>
</feature>
<evidence type="ECO:0000256" key="1">
    <source>
        <dbReference type="ARBA" id="ARBA00022490"/>
    </source>
</evidence>
<dbReference type="PANTHER" id="PTHR12601:SF6">
    <property type="entry name" value="CLUSTERED MITOCHONDRIA PROTEIN HOMOLOG"/>
    <property type="match status" value="1"/>
</dbReference>
<dbReference type="InterPro" id="IPR027523">
    <property type="entry name" value="CLU_prot"/>
</dbReference>
<keyword evidence="3" id="KW-0802">TPR repeat</keyword>
<feature type="compositionally biased region" description="Basic and acidic residues" evidence="5">
    <location>
        <begin position="37"/>
        <end position="54"/>
    </location>
</feature>
<dbReference type="Pfam" id="PF13424">
    <property type="entry name" value="TPR_12"/>
    <property type="match status" value="1"/>
</dbReference>
<dbReference type="PROSITE" id="PS51823">
    <property type="entry name" value="CLU"/>
    <property type="match status" value="1"/>
</dbReference>
<feature type="compositionally biased region" description="Basic residues" evidence="5">
    <location>
        <begin position="1309"/>
        <end position="1327"/>
    </location>
</feature>
<dbReference type="PANTHER" id="PTHR12601">
    <property type="entry name" value="EUKARYOTIC TRANSLATION INITIATION FACTOR 3 SUBUNIT EIF-3"/>
    <property type="match status" value="1"/>
</dbReference>
<reference evidence="7 8" key="1">
    <citation type="submission" date="2013-03" db="EMBL/GenBank/DDBJ databases">
        <title>The Genome Sequence of Cladophialophora carrionii CBS 160.54.</title>
        <authorList>
            <consortium name="The Broad Institute Genomics Platform"/>
            <person name="Cuomo C."/>
            <person name="de Hoog S."/>
            <person name="Gorbushina A."/>
            <person name="Walker B."/>
            <person name="Young S.K."/>
            <person name="Zeng Q."/>
            <person name="Gargeya S."/>
            <person name="Fitzgerald M."/>
            <person name="Haas B."/>
            <person name="Abouelleil A."/>
            <person name="Allen A.W."/>
            <person name="Alvarado L."/>
            <person name="Arachchi H.M."/>
            <person name="Berlin A.M."/>
            <person name="Chapman S.B."/>
            <person name="Gainer-Dewar J."/>
            <person name="Goldberg J."/>
            <person name="Griggs A."/>
            <person name="Gujja S."/>
            <person name="Hansen M."/>
            <person name="Howarth C."/>
            <person name="Imamovic A."/>
            <person name="Ireland A."/>
            <person name="Larimer J."/>
            <person name="McCowan C."/>
            <person name="Murphy C."/>
            <person name="Pearson M."/>
            <person name="Poon T.W."/>
            <person name="Priest M."/>
            <person name="Roberts A."/>
            <person name="Saif S."/>
            <person name="Shea T."/>
            <person name="Sisk P."/>
            <person name="Sykes S."/>
            <person name="Wortman J."/>
            <person name="Nusbaum C."/>
            <person name="Birren B."/>
        </authorList>
    </citation>
    <scope>NUCLEOTIDE SEQUENCE [LARGE SCALE GENOMIC DNA]</scope>
    <source>
        <strain evidence="7 8">CBS 160.54</strain>
    </source>
</reference>
<evidence type="ECO:0000256" key="2">
    <source>
        <dbReference type="ARBA" id="ARBA00022737"/>
    </source>
</evidence>
<feature type="compositionally biased region" description="Polar residues" evidence="5">
    <location>
        <begin position="963"/>
        <end position="972"/>
    </location>
</feature>
<feature type="region of interest" description="Disordered" evidence="5">
    <location>
        <begin position="931"/>
        <end position="972"/>
    </location>
</feature>
<dbReference type="Pfam" id="PF15044">
    <property type="entry name" value="CLU_N"/>
    <property type="match status" value="1"/>
</dbReference>
<feature type="region of interest" description="Disordered" evidence="5">
    <location>
        <begin position="1"/>
        <end position="56"/>
    </location>
</feature>
<sequence>MAQTNGDVKTTPDVINTHGEADSSSALANGTNGTNGHLHDHPHTHDHEHDHAQDDPNAGALFQVTVKLPHKPYKQTITVTSQEQVQDVRQSIVETPDTFQYTCFHLEHNGQRINDFVELSEVKDLKPDDEIVLVEDPYTEKEARLHVIRIRELIGATGDRSDQLHGICAGVSLHDDKFGSAHAPADKTEGNPLAGYEVDGRVALEAILPSHQDTLPKTIKSLSVSQWNPPPYHLRQRGHLLYLLLTTNEGEQHHITATVSGFYVSKSSSNKFDPFPRPAPKNHSAHSLLTLISALSPSFNETFVELQKMNGRKDLLTTFPFQNAIPANPWIVSSSYAQGNQHQADPTRAQEAYLLGGADGAENLRDWNEEFQTTRELPRENLQDRVFRERLTSKLFADYNDAAARGAVLVARGEVAPLNPTEGRDAQIFIYNNIFYSFGADGVQTFASEGGDEAARVAVGKDVAGVKAVNQLDINGLFTPGTVVVDYLGKRIVGQSIVPGIFKQREPGEHQIDYGGVEGRDVVTENEAFVPVFEKLSKALRVKKHAVWDKEGKRHDLEGSVETKGLLGTDGRKYVLDLYRITPLDVVWSEEVADDTGDDKYPHRMSVLRLELVETYWRMKMQEYVRAEIQKRRSNGSNGQIEGAKNGEEDKSDIHTSEKDEKEDENGDSPGKESSEEKSDENPDASAKAAPALDQERVDISNFHFALNPDAFSGQTPQTDEEKQEYEADEKEVRAVCDFLRSKVIPDLIKELHDGDVGFPMDGKSLCQLMHKRGINIRYLGRLANDAGEKGHRLEAFSVVVLQEMVARAFKHIANRYLRHLPAIFAGACVSHLLNCLLGVDANSNPRAEIDEDLRALYPDGDFSFEQINPSKLQVEIEKQIKIRYRYTLETDWRTSIRPLPMLREISLRLGLQLAAREYTFSKGVQLCLDSSPARSSSDTHSSNGAVPEEGSKNKKSKKKTGDQAQTNGLSVKSSTTFTAEDILNIAPIVKDASPRSALAEEALEAGKLSLARGEKQLGQELVLESLSLHEQIYGILHPEVAKMYNSLSTIYYQTDEKEAAVELARKAVIVTERTLGVDSHDTILAYLNLSLFEHHTGNTKQALKYVRHALELWKIIFGPNHPDSITTMNNAAVMLQSIKEYSESRKWFEACFTVCESLFGRQSVNAATILFQLSQALALDGDPHGAVNKMRQAYSIFLAELGANDRNTKEAESWLEQLTQNAVSIAKQAKMLQNRRITGIRHLPRMGLGTRLQPQNASTAAPDAHSRSAAAQPSLRTGTGDPTVDTRSIAELLRYIEGTDTKSNGGRTKQKKKSLNPKARRSTVTA</sequence>
<gene>
    <name evidence="4" type="primary">CLU1</name>
    <name evidence="4" type="synonym">TIF31</name>
    <name evidence="7" type="ORF">G647_00763</name>
</gene>
<dbReference type="FunFam" id="3.30.2280.10:FF:000002">
    <property type="entry name" value="Clustered mitochondria protein homolog"/>
    <property type="match status" value="1"/>
</dbReference>
<evidence type="ECO:0000256" key="3">
    <source>
        <dbReference type="ARBA" id="ARBA00022803"/>
    </source>
</evidence>
<dbReference type="GO" id="GO:0005737">
    <property type="term" value="C:cytoplasm"/>
    <property type="evidence" value="ECO:0007669"/>
    <property type="project" value="UniProtKB-SubCell"/>
</dbReference>
<dbReference type="GO" id="GO:0003729">
    <property type="term" value="F:mRNA binding"/>
    <property type="evidence" value="ECO:0007669"/>
    <property type="project" value="TreeGrafter"/>
</dbReference>
<evidence type="ECO:0000256" key="5">
    <source>
        <dbReference type="SAM" id="MobiDB-lite"/>
    </source>
</evidence>
<dbReference type="Gene3D" id="1.25.40.10">
    <property type="entry name" value="Tetratricopeptide repeat domain"/>
    <property type="match status" value="1"/>
</dbReference>
<dbReference type="InterPro" id="IPR028275">
    <property type="entry name" value="CLU_N"/>
</dbReference>
<dbReference type="Pfam" id="PF13374">
    <property type="entry name" value="TPR_10"/>
    <property type="match status" value="1"/>
</dbReference>
<dbReference type="EMBL" id="KB822697">
    <property type="protein sequence ID" value="ETI28314.1"/>
    <property type="molecule type" value="Genomic_DNA"/>
</dbReference>
<dbReference type="SUPFAM" id="SSF103107">
    <property type="entry name" value="Hypothetical protein c14orf129, hspc210"/>
    <property type="match status" value="1"/>
</dbReference>
<feature type="domain" description="Clu" evidence="6">
    <location>
        <begin position="345"/>
        <end position="589"/>
    </location>
</feature>
<organism evidence="7 8">
    <name type="scientific">Cladophialophora carrionii CBS 160.54</name>
    <dbReference type="NCBI Taxonomy" id="1279043"/>
    <lineage>
        <taxon>Eukaryota</taxon>
        <taxon>Fungi</taxon>
        <taxon>Dikarya</taxon>
        <taxon>Ascomycota</taxon>
        <taxon>Pezizomycotina</taxon>
        <taxon>Eurotiomycetes</taxon>
        <taxon>Chaetothyriomycetidae</taxon>
        <taxon>Chaetothyriales</taxon>
        <taxon>Herpotrichiellaceae</taxon>
        <taxon>Cladophialophora</taxon>
    </lineage>
</organism>
<dbReference type="GO" id="GO:0048312">
    <property type="term" value="P:intracellular distribution of mitochondria"/>
    <property type="evidence" value="ECO:0007669"/>
    <property type="project" value="TreeGrafter"/>
</dbReference>
<comment type="subcellular location">
    <subcellularLocation>
        <location evidence="4">Cytoplasm</location>
    </subcellularLocation>
</comment>
<dbReference type="InterPro" id="IPR011990">
    <property type="entry name" value="TPR-like_helical_dom_sf"/>
</dbReference>
<dbReference type="HOGENOM" id="CLU_003256_2_0_1"/>
<dbReference type="InterPro" id="IPR033646">
    <property type="entry name" value="CLU-central"/>
</dbReference>
<proteinExistence type="inferred from homology"/>
<accession>V9DN29</accession>
<dbReference type="Gene3D" id="3.30.2280.10">
    <property type="entry name" value="Hypothetical protein (hspc210)"/>
    <property type="match status" value="1"/>
</dbReference>
<comment type="subunit">
    <text evidence="4">May associate with the eukaryotic translation initiation factor 3 (eIF-3) complex.</text>
</comment>
<evidence type="ECO:0000313" key="8">
    <source>
        <dbReference type="Proteomes" id="UP000030678"/>
    </source>
</evidence>
<comment type="similarity">
    <text evidence="4">Belongs to the CLU family.</text>
</comment>
<feature type="compositionally biased region" description="Polar residues" evidence="5">
    <location>
        <begin position="933"/>
        <end position="945"/>
    </location>
</feature>
<dbReference type="SUPFAM" id="SSF48452">
    <property type="entry name" value="TPR-like"/>
    <property type="match status" value="2"/>
</dbReference>
<dbReference type="HAMAP" id="MF_03013">
    <property type="entry name" value="CLU"/>
    <property type="match status" value="1"/>
</dbReference>
<comment type="function">
    <text evidence="4">mRNA-binding protein involved in proper cytoplasmic distribution of mitochondria.</text>
</comment>
<dbReference type="GeneID" id="19979256"/>
<name>V9DN29_9EURO</name>
<dbReference type="Pfam" id="PF05303">
    <property type="entry name" value="GSKIP_dom"/>
    <property type="match status" value="1"/>
</dbReference>
<dbReference type="FunFam" id="1.25.40.10:FF:000293">
    <property type="entry name" value="Clustered mitochondria protein homolog"/>
    <property type="match status" value="1"/>
</dbReference>
<dbReference type="Pfam" id="PF13236">
    <property type="entry name" value="CLU"/>
    <property type="match status" value="1"/>
</dbReference>
<dbReference type="RefSeq" id="XP_008722388.1">
    <property type="nucleotide sequence ID" value="XM_008724166.1"/>
</dbReference>
<feature type="compositionally biased region" description="Low complexity" evidence="5">
    <location>
        <begin position="1261"/>
        <end position="1272"/>
    </location>
</feature>
<evidence type="ECO:0000259" key="6">
    <source>
        <dbReference type="PROSITE" id="PS51823"/>
    </source>
</evidence>
<keyword evidence="1 4" id="KW-0963">Cytoplasm</keyword>